<feature type="region of interest" description="Disordered" evidence="1">
    <location>
        <begin position="21"/>
        <end position="44"/>
    </location>
</feature>
<dbReference type="EMBL" id="JAPZBO010000004">
    <property type="protein sequence ID" value="KAJ5318723.1"/>
    <property type="molecule type" value="Genomic_DNA"/>
</dbReference>
<reference evidence="3" key="2">
    <citation type="journal article" date="2023" name="IMA Fungus">
        <title>Comparative genomic study of the Penicillium genus elucidates a diverse pangenome and 15 lateral gene transfer events.</title>
        <authorList>
            <person name="Petersen C."/>
            <person name="Sorensen T."/>
            <person name="Nielsen M.R."/>
            <person name="Sondergaard T.E."/>
            <person name="Sorensen J.L."/>
            <person name="Fitzpatrick D.A."/>
            <person name="Frisvad J.C."/>
            <person name="Nielsen K.L."/>
        </authorList>
    </citation>
    <scope>NUCLEOTIDE SEQUENCE</scope>
    <source>
        <strain evidence="3">IBT 21472</strain>
    </source>
</reference>
<dbReference type="GO" id="GO:0005576">
    <property type="term" value="C:extracellular region"/>
    <property type="evidence" value="ECO:0007669"/>
    <property type="project" value="InterPro"/>
</dbReference>
<sequence length="262" mass="27590">MKVIWGYFTLVLSVGTKALYKSPSRDTSPSLLSHSLSHSSRSDTTWLSLPSSGLYSTAGFGGSTNPSGSDTTYVGNVGRPYGSNILEVSSSEASQYEYVVQFVGPNTDGWKVVIWNTGGRDGGRNGWYGNACKSFTLAAGQVKYIAFAADSQGGWAAAKASSIPTDQNGGYASTWGEFNLGTTENSGWSGFDVSMIQAQNAKLEVQGMKICSLLSTKICSYITEGATVIHNAYTSAETDIGGIGGNLYPGPVRLVVNIGYGN</sequence>
<comment type="caution">
    <text evidence="3">The sequence shown here is derived from an EMBL/GenBank/DDBJ whole genome shotgun (WGS) entry which is preliminary data.</text>
</comment>
<organism evidence="3 4">
    <name type="scientific">Penicillium atrosanguineum</name>
    <dbReference type="NCBI Taxonomy" id="1132637"/>
    <lineage>
        <taxon>Eukaryota</taxon>
        <taxon>Fungi</taxon>
        <taxon>Dikarya</taxon>
        <taxon>Ascomycota</taxon>
        <taxon>Pezizomycotina</taxon>
        <taxon>Eurotiomycetes</taxon>
        <taxon>Eurotiomycetidae</taxon>
        <taxon>Eurotiales</taxon>
        <taxon>Aspergillaceae</taxon>
        <taxon>Penicillium</taxon>
    </lineage>
</organism>
<reference evidence="3" key="1">
    <citation type="submission" date="2022-12" db="EMBL/GenBank/DDBJ databases">
        <authorList>
            <person name="Petersen C."/>
        </authorList>
    </citation>
    <scope>NUCLEOTIDE SEQUENCE</scope>
    <source>
        <strain evidence="3">IBT 21472</strain>
    </source>
</reference>
<dbReference type="Pfam" id="PF25312">
    <property type="entry name" value="Allergen_Asp_f_4"/>
    <property type="match status" value="1"/>
</dbReference>
<evidence type="ECO:0008006" key="5">
    <source>
        <dbReference type="Google" id="ProtNLM"/>
    </source>
</evidence>
<name>A0A9W9PYU6_9EURO</name>
<dbReference type="GO" id="GO:0019863">
    <property type="term" value="F:IgE binding"/>
    <property type="evidence" value="ECO:0007669"/>
    <property type="project" value="InterPro"/>
</dbReference>
<evidence type="ECO:0000256" key="2">
    <source>
        <dbReference type="SAM" id="SignalP"/>
    </source>
</evidence>
<feature type="signal peptide" evidence="2">
    <location>
        <begin position="1"/>
        <end position="18"/>
    </location>
</feature>
<keyword evidence="2" id="KW-0732">Signal</keyword>
<dbReference type="AlphaFoldDB" id="A0A9W9PYU6"/>
<dbReference type="PANTHER" id="PTHR42039">
    <property type="entry name" value="PUTATIVE (AFU_ORTHOLOGUE AFUA_3G02940)-RELATED"/>
    <property type="match status" value="1"/>
</dbReference>
<protein>
    <recommendedName>
        <fullName evidence="5">Allergen Asp f 4</fullName>
    </recommendedName>
</protein>
<accession>A0A9W9PYU6</accession>
<feature type="compositionally biased region" description="Low complexity" evidence="1">
    <location>
        <begin position="28"/>
        <end position="39"/>
    </location>
</feature>
<keyword evidence="4" id="KW-1185">Reference proteome</keyword>
<evidence type="ECO:0000256" key="1">
    <source>
        <dbReference type="SAM" id="MobiDB-lite"/>
    </source>
</evidence>
<dbReference type="Proteomes" id="UP001147746">
    <property type="component" value="Unassembled WGS sequence"/>
</dbReference>
<evidence type="ECO:0000313" key="4">
    <source>
        <dbReference type="Proteomes" id="UP001147746"/>
    </source>
</evidence>
<proteinExistence type="predicted"/>
<dbReference type="PANTHER" id="PTHR42039:SF1">
    <property type="entry name" value="PUTATIVE (AFU_ORTHOLOGUE AFUA_3G02940)-RELATED"/>
    <property type="match status" value="1"/>
</dbReference>
<feature type="chain" id="PRO_5040949559" description="Allergen Asp f 4" evidence="2">
    <location>
        <begin position="19"/>
        <end position="262"/>
    </location>
</feature>
<dbReference type="InterPro" id="IPR038903">
    <property type="entry name" value="Allergen_Asp_f_4"/>
</dbReference>
<gene>
    <name evidence="3" type="ORF">N7476_005143</name>
</gene>
<evidence type="ECO:0000313" key="3">
    <source>
        <dbReference type="EMBL" id="KAJ5318723.1"/>
    </source>
</evidence>